<dbReference type="EMBL" id="JBAMIC010000018">
    <property type="protein sequence ID" value="KAK7095182.1"/>
    <property type="molecule type" value="Genomic_DNA"/>
</dbReference>
<accession>A0AAN9AXV6</accession>
<dbReference type="GO" id="GO:0016020">
    <property type="term" value="C:membrane"/>
    <property type="evidence" value="ECO:0007669"/>
    <property type="project" value="UniProtKB-SubCell"/>
</dbReference>
<keyword evidence="2 4" id="KW-1133">Transmembrane helix</keyword>
<feature type="transmembrane region" description="Helical" evidence="4">
    <location>
        <begin position="89"/>
        <end position="106"/>
    </location>
</feature>
<keyword evidence="4" id="KW-0187">Copper transport</keyword>
<name>A0AAN9AXV6_9CAEN</name>
<dbReference type="PANTHER" id="PTHR12483">
    <property type="entry name" value="SOLUTE CARRIER FAMILY 31 COPPER TRANSPORTERS"/>
    <property type="match status" value="1"/>
</dbReference>
<keyword evidence="1 4" id="KW-0812">Transmembrane</keyword>
<proteinExistence type="inferred from homology"/>
<dbReference type="GO" id="GO:0005375">
    <property type="term" value="F:copper ion transmembrane transporter activity"/>
    <property type="evidence" value="ECO:0007669"/>
    <property type="project" value="UniProtKB-UniRule"/>
</dbReference>
<keyword evidence="4" id="KW-0813">Transport</keyword>
<dbReference type="InterPro" id="IPR007274">
    <property type="entry name" value="Cop_transporter"/>
</dbReference>
<comment type="subcellular location">
    <subcellularLocation>
        <location evidence="4">Membrane</location>
        <topology evidence="4">Multi-pass membrane protein</topology>
    </subcellularLocation>
</comment>
<dbReference type="Pfam" id="PF04145">
    <property type="entry name" value="Ctr"/>
    <property type="match status" value="1"/>
</dbReference>
<keyword evidence="3 4" id="KW-0472">Membrane</keyword>
<evidence type="ECO:0000313" key="5">
    <source>
        <dbReference type="EMBL" id="KAK7095182.1"/>
    </source>
</evidence>
<sequence>MTNMPMNATVMPGMGMTMPGNGSHMASMGTAMPGMGPGSHGMSGMGGMDGMGEMGNNSCMGGMMSMFFQDGITEYILFKQLHTNTRGEFASACIVVFVVAILYEVLKFLREEMLRRHNVKVAHILLHGSQDQKTVMLSAAGRILSRTHLLQTLLHAVQIFVSYCLMLVFMTYNAYLALSLILGATLGYFITGWKRTQVNDLNENCH</sequence>
<comment type="similarity">
    <text evidence="4">Belongs to the copper transporter (Ctr) (TC 1.A.56) family. SLC31A subfamily.</text>
</comment>
<gene>
    <name evidence="5" type="ORF">V1264_006627</name>
</gene>
<organism evidence="5 6">
    <name type="scientific">Littorina saxatilis</name>
    <dbReference type="NCBI Taxonomy" id="31220"/>
    <lineage>
        <taxon>Eukaryota</taxon>
        <taxon>Metazoa</taxon>
        <taxon>Spiralia</taxon>
        <taxon>Lophotrochozoa</taxon>
        <taxon>Mollusca</taxon>
        <taxon>Gastropoda</taxon>
        <taxon>Caenogastropoda</taxon>
        <taxon>Littorinimorpha</taxon>
        <taxon>Littorinoidea</taxon>
        <taxon>Littorinidae</taxon>
        <taxon>Littorina</taxon>
    </lineage>
</organism>
<evidence type="ECO:0000313" key="6">
    <source>
        <dbReference type="Proteomes" id="UP001374579"/>
    </source>
</evidence>
<keyword evidence="6" id="KW-1185">Reference proteome</keyword>
<evidence type="ECO:0000256" key="1">
    <source>
        <dbReference type="ARBA" id="ARBA00022692"/>
    </source>
</evidence>
<keyword evidence="4" id="KW-0186">Copper</keyword>
<feature type="transmembrane region" description="Helical" evidence="4">
    <location>
        <begin position="175"/>
        <end position="193"/>
    </location>
</feature>
<dbReference type="PANTHER" id="PTHR12483:SF115">
    <property type="entry name" value="COPPER TRANSPORT PROTEIN"/>
    <property type="match status" value="1"/>
</dbReference>
<keyword evidence="4" id="KW-0406">Ion transport</keyword>
<evidence type="ECO:0000256" key="4">
    <source>
        <dbReference type="RuleBase" id="RU367022"/>
    </source>
</evidence>
<evidence type="ECO:0000256" key="2">
    <source>
        <dbReference type="ARBA" id="ARBA00022989"/>
    </source>
</evidence>
<evidence type="ECO:0000256" key="3">
    <source>
        <dbReference type="ARBA" id="ARBA00023136"/>
    </source>
</evidence>
<dbReference type="Proteomes" id="UP001374579">
    <property type="component" value="Unassembled WGS sequence"/>
</dbReference>
<comment type="caution">
    <text evidence="5">The sequence shown here is derived from an EMBL/GenBank/DDBJ whole genome shotgun (WGS) entry which is preliminary data.</text>
</comment>
<dbReference type="AlphaFoldDB" id="A0AAN9AXV6"/>
<reference evidence="5 6" key="1">
    <citation type="submission" date="2024-02" db="EMBL/GenBank/DDBJ databases">
        <title>Chromosome-scale genome assembly of the rough periwinkle Littorina saxatilis.</title>
        <authorList>
            <person name="De Jode A."/>
            <person name="Faria R."/>
            <person name="Formenti G."/>
            <person name="Sims Y."/>
            <person name="Smith T.P."/>
            <person name="Tracey A."/>
            <person name="Wood J.M.D."/>
            <person name="Zagrodzka Z.B."/>
            <person name="Johannesson K."/>
            <person name="Butlin R.K."/>
            <person name="Leder E.H."/>
        </authorList>
    </citation>
    <scope>NUCLEOTIDE SEQUENCE [LARGE SCALE GENOMIC DNA]</scope>
    <source>
        <strain evidence="5">Snail1</strain>
        <tissue evidence="5">Muscle</tissue>
    </source>
</reference>
<protein>
    <recommendedName>
        <fullName evidence="4">Copper transport protein</fullName>
    </recommendedName>
</protein>